<evidence type="ECO:0000313" key="3">
    <source>
        <dbReference type="Proteomes" id="UP001291623"/>
    </source>
</evidence>
<keyword evidence="1" id="KW-1133">Transmembrane helix</keyword>
<dbReference type="EMBL" id="JAVYJV010000008">
    <property type="protein sequence ID" value="KAK4364370.1"/>
    <property type="molecule type" value="Genomic_DNA"/>
</dbReference>
<name>A0AAE1S6U8_9SOLA</name>
<evidence type="ECO:0000256" key="1">
    <source>
        <dbReference type="SAM" id="Phobius"/>
    </source>
</evidence>
<dbReference type="AlphaFoldDB" id="A0AAE1S6U8"/>
<gene>
    <name evidence="2" type="ORF">RND71_015728</name>
</gene>
<evidence type="ECO:0000313" key="2">
    <source>
        <dbReference type="EMBL" id="KAK4364370.1"/>
    </source>
</evidence>
<feature type="transmembrane region" description="Helical" evidence="1">
    <location>
        <begin position="44"/>
        <end position="69"/>
    </location>
</feature>
<keyword evidence="3" id="KW-1185">Reference proteome</keyword>
<reference evidence="2" key="1">
    <citation type="submission" date="2023-12" db="EMBL/GenBank/DDBJ databases">
        <title>Genome assembly of Anisodus tanguticus.</title>
        <authorList>
            <person name="Wang Y.-J."/>
        </authorList>
    </citation>
    <scope>NUCLEOTIDE SEQUENCE</scope>
    <source>
        <strain evidence="2">KB-2021</strain>
        <tissue evidence="2">Leaf</tissue>
    </source>
</reference>
<organism evidence="2 3">
    <name type="scientific">Anisodus tanguticus</name>
    <dbReference type="NCBI Taxonomy" id="243964"/>
    <lineage>
        <taxon>Eukaryota</taxon>
        <taxon>Viridiplantae</taxon>
        <taxon>Streptophyta</taxon>
        <taxon>Embryophyta</taxon>
        <taxon>Tracheophyta</taxon>
        <taxon>Spermatophyta</taxon>
        <taxon>Magnoliopsida</taxon>
        <taxon>eudicotyledons</taxon>
        <taxon>Gunneridae</taxon>
        <taxon>Pentapetalae</taxon>
        <taxon>asterids</taxon>
        <taxon>lamiids</taxon>
        <taxon>Solanales</taxon>
        <taxon>Solanaceae</taxon>
        <taxon>Solanoideae</taxon>
        <taxon>Hyoscyameae</taxon>
        <taxon>Anisodus</taxon>
    </lineage>
</organism>
<keyword evidence="1" id="KW-0812">Transmembrane</keyword>
<proteinExistence type="predicted"/>
<keyword evidence="1" id="KW-0472">Membrane</keyword>
<comment type="caution">
    <text evidence="2">The sequence shown here is derived from an EMBL/GenBank/DDBJ whole genome shotgun (WGS) entry which is preliminary data.</text>
</comment>
<accession>A0AAE1S6U8</accession>
<dbReference type="Proteomes" id="UP001291623">
    <property type="component" value="Unassembled WGS sequence"/>
</dbReference>
<protein>
    <submittedName>
        <fullName evidence="2">Uncharacterized protein</fullName>
    </submittedName>
</protein>
<sequence>MFVDTCKRIRLMKSSEAFGLGKNVKQGYLEKIFPVLAGGVPRKLAILGSILFLSFVNYTGLTIVGYVGVTLRSSVGEGTTEVFRIIDEFLFDINCKFLNGVVDKHNLYPHALLLTRYKETIFFSTKKKLVEFVVIDNVVNKKLDALTTSKLCVRMNTLQIAKDMDMLAAAN</sequence>